<comment type="caution">
    <text evidence="13">The sequence shown here is derived from an EMBL/GenBank/DDBJ whole genome shotgun (WGS) entry which is preliminary data.</text>
</comment>
<proteinExistence type="predicted"/>
<feature type="domain" description="ABC transmembrane type-1" evidence="12">
    <location>
        <begin position="25"/>
        <end position="302"/>
    </location>
</feature>
<dbReference type="FunFam" id="1.20.1560.10:FF:000109">
    <property type="entry name" value="Alkaline protease secretion ATP-binding protein aprD"/>
    <property type="match status" value="1"/>
</dbReference>
<evidence type="ECO:0000256" key="9">
    <source>
        <dbReference type="SAM" id="MobiDB-lite"/>
    </source>
</evidence>
<evidence type="ECO:0000259" key="11">
    <source>
        <dbReference type="PROSITE" id="PS50893"/>
    </source>
</evidence>
<dbReference type="CDD" id="cd18586">
    <property type="entry name" value="ABC_6TM_PrtD_like"/>
    <property type="match status" value="1"/>
</dbReference>
<dbReference type="PANTHER" id="PTHR24221:SF248">
    <property type="entry name" value="ABC TRANSPORTER TRANSMEMBRANE REGION"/>
    <property type="match status" value="1"/>
</dbReference>
<dbReference type="NCBIfam" id="TIGR01842">
    <property type="entry name" value="type_I_sec_PrtD"/>
    <property type="match status" value="1"/>
</dbReference>
<keyword evidence="6" id="KW-0067">ATP-binding</keyword>
<dbReference type="FunFam" id="3.40.50.300:FF:001444">
    <property type="entry name" value="ABC transporter ATP-binding protein"/>
    <property type="match status" value="1"/>
</dbReference>
<organism evidence="13 14">
    <name type="scientific">Pectobacterium brasiliense</name>
    <dbReference type="NCBI Taxonomy" id="180957"/>
    <lineage>
        <taxon>Bacteria</taxon>
        <taxon>Pseudomonadati</taxon>
        <taxon>Pseudomonadota</taxon>
        <taxon>Gammaproteobacteria</taxon>
        <taxon>Enterobacterales</taxon>
        <taxon>Pectobacteriaceae</taxon>
        <taxon>Pectobacterium</taxon>
    </lineage>
</organism>
<dbReference type="GO" id="GO:0140359">
    <property type="term" value="F:ABC-type transporter activity"/>
    <property type="evidence" value="ECO:0007669"/>
    <property type="project" value="InterPro"/>
</dbReference>
<feature type="transmembrane region" description="Helical" evidence="10">
    <location>
        <begin position="24"/>
        <end position="46"/>
    </location>
</feature>
<keyword evidence="7 10" id="KW-1133">Transmembrane helix</keyword>
<accession>A0A0M2F5W4</accession>
<sequence length="619" mass="66566">MPAPHPASSGREIIDALAAYRQGFWGIGLFSAVINLLMLAPAIYMLQVYDRVLPSSSTMTLAMLTVIMLGLFLLMGLLEWIRSAVVIRLGTQMDMRLNQRIYNAAFESNLRNGTASAGQALNDLTSLRQFATGNALFAFFDAPWFPVYLLVIFLLHPWLGVMALAGAIILIVLAWLNQKLTREPLALAAQNTVQATQQANANLRNADAIEAMGMLPAMRERWLTQHNAFLYYQNVASEKSANITSLTKSTRLALQSLMLGLGALLAVNGDITPGMMIAGSILVSRVLSPIDQIIGVWKQWMQARLAWQRVNILLDNHPARAAGMALPAPEGKLQVEQLSANAPNTRTPILANITFELAPGDVLGVLGPSGSGKSTLARLLVAAMPALGGKVRLDGADMHQWDKSDLGRFVGYLPQDVQLFSGTIAENIARFTQPDAEKIVAAAVTAGVHEMILRLPQGYDTQLGEGGVGLSGGQKQRVALARAIYNQPRLIVMDEPNASLDDDGEKALLAAIAAQQEAKSTQVLITHKPALLSCANKLLVLRAGQIQYFGATEQVLKELQRAKPANPSIAKPMTKPANVKPAPVKTADAANAFTPKEPGSSGLSMVYSAPTPRRAAPDK</sequence>
<dbReference type="AlphaFoldDB" id="A0A0M2F5W4"/>
<dbReference type="GO" id="GO:0034040">
    <property type="term" value="F:ATPase-coupled lipid transmembrane transporter activity"/>
    <property type="evidence" value="ECO:0007669"/>
    <property type="project" value="TreeGrafter"/>
</dbReference>
<dbReference type="PROSITE" id="PS50893">
    <property type="entry name" value="ABC_TRANSPORTER_2"/>
    <property type="match status" value="1"/>
</dbReference>
<dbReference type="Gene3D" id="3.40.50.300">
    <property type="entry name" value="P-loop containing nucleotide triphosphate hydrolases"/>
    <property type="match status" value="1"/>
</dbReference>
<feature type="transmembrane region" description="Helical" evidence="10">
    <location>
        <begin position="257"/>
        <end position="283"/>
    </location>
</feature>
<comment type="subcellular location">
    <subcellularLocation>
        <location evidence="1">Cell membrane</location>
        <topology evidence="1">Multi-pass membrane protein</topology>
    </subcellularLocation>
</comment>
<dbReference type="Gene3D" id="1.20.1560.10">
    <property type="entry name" value="ABC transporter type 1, transmembrane domain"/>
    <property type="match status" value="1"/>
</dbReference>
<dbReference type="InterPro" id="IPR010128">
    <property type="entry name" value="ATPase_T1SS_PrtD-like"/>
</dbReference>
<evidence type="ECO:0000256" key="1">
    <source>
        <dbReference type="ARBA" id="ARBA00004651"/>
    </source>
</evidence>
<feature type="region of interest" description="Disordered" evidence="9">
    <location>
        <begin position="591"/>
        <end position="619"/>
    </location>
</feature>
<evidence type="ECO:0000256" key="8">
    <source>
        <dbReference type="ARBA" id="ARBA00023136"/>
    </source>
</evidence>
<dbReference type="GO" id="GO:0005886">
    <property type="term" value="C:plasma membrane"/>
    <property type="evidence" value="ECO:0007669"/>
    <property type="project" value="UniProtKB-SubCell"/>
</dbReference>
<dbReference type="InterPro" id="IPR039421">
    <property type="entry name" value="Type_1_exporter"/>
</dbReference>
<feature type="transmembrane region" description="Helical" evidence="10">
    <location>
        <begin position="147"/>
        <end position="176"/>
    </location>
</feature>
<evidence type="ECO:0000256" key="7">
    <source>
        <dbReference type="ARBA" id="ARBA00022989"/>
    </source>
</evidence>
<dbReference type="GO" id="GO:0030256">
    <property type="term" value="C:type I protein secretion system complex"/>
    <property type="evidence" value="ECO:0007669"/>
    <property type="project" value="InterPro"/>
</dbReference>
<dbReference type="InterPro" id="IPR003439">
    <property type="entry name" value="ABC_transporter-like_ATP-bd"/>
</dbReference>
<gene>
    <name evidence="13" type="ORF">KU74_02535</name>
</gene>
<evidence type="ECO:0000259" key="12">
    <source>
        <dbReference type="PROSITE" id="PS50929"/>
    </source>
</evidence>
<dbReference type="InterPro" id="IPR036640">
    <property type="entry name" value="ABC1_TM_sf"/>
</dbReference>
<feature type="transmembrane region" description="Helical" evidence="10">
    <location>
        <begin position="58"/>
        <end position="78"/>
    </location>
</feature>
<evidence type="ECO:0000256" key="3">
    <source>
        <dbReference type="ARBA" id="ARBA00022475"/>
    </source>
</evidence>
<dbReference type="EMBL" id="JQOD01000001">
    <property type="protein sequence ID" value="KGA35366.1"/>
    <property type="molecule type" value="Genomic_DNA"/>
</dbReference>
<keyword evidence="5" id="KW-0547">Nucleotide-binding</keyword>
<dbReference type="GO" id="GO:0016887">
    <property type="term" value="F:ATP hydrolysis activity"/>
    <property type="evidence" value="ECO:0007669"/>
    <property type="project" value="InterPro"/>
</dbReference>
<dbReference type="SUPFAM" id="SSF90123">
    <property type="entry name" value="ABC transporter transmembrane region"/>
    <property type="match status" value="1"/>
</dbReference>
<dbReference type="InterPro" id="IPR017871">
    <property type="entry name" value="ABC_transporter-like_CS"/>
</dbReference>
<dbReference type="InterPro" id="IPR027417">
    <property type="entry name" value="P-loop_NTPase"/>
</dbReference>
<dbReference type="Proteomes" id="UP000029435">
    <property type="component" value="Unassembled WGS sequence"/>
</dbReference>
<dbReference type="PANTHER" id="PTHR24221">
    <property type="entry name" value="ATP-BINDING CASSETTE SUB-FAMILY B"/>
    <property type="match status" value="1"/>
</dbReference>
<protein>
    <submittedName>
        <fullName evidence="13">Peptidase</fullName>
    </submittedName>
</protein>
<evidence type="ECO:0000256" key="6">
    <source>
        <dbReference type="ARBA" id="ARBA00022840"/>
    </source>
</evidence>
<dbReference type="InterPro" id="IPR011527">
    <property type="entry name" value="ABC1_TM_dom"/>
</dbReference>
<dbReference type="PROSITE" id="PS50929">
    <property type="entry name" value="ABC_TM1F"/>
    <property type="match status" value="1"/>
</dbReference>
<dbReference type="PROSITE" id="PS00211">
    <property type="entry name" value="ABC_TRANSPORTER_1"/>
    <property type="match status" value="1"/>
</dbReference>
<dbReference type="OrthoDB" id="9787557at2"/>
<dbReference type="GO" id="GO:0005524">
    <property type="term" value="F:ATP binding"/>
    <property type="evidence" value="ECO:0007669"/>
    <property type="project" value="UniProtKB-KW"/>
</dbReference>
<dbReference type="Pfam" id="PF00005">
    <property type="entry name" value="ABC_tran"/>
    <property type="match status" value="1"/>
</dbReference>
<keyword evidence="2" id="KW-0813">Transport</keyword>
<dbReference type="SUPFAM" id="SSF52540">
    <property type="entry name" value="P-loop containing nucleoside triphosphate hydrolases"/>
    <property type="match status" value="1"/>
</dbReference>
<dbReference type="STRING" id="180957.B5S52_14490"/>
<dbReference type="InterPro" id="IPR003593">
    <property type="entry name" value="AAA+_ATPase"/>
</dbReference>
<evidence type="ECO:0000313" key="13">
    <source>
        <dbReference type="EMBL" id="KGA35366.1"/>
    </source>
</evidence>
<dbReference type="RefSeq" id="WP_039311956.1">
    <property type="nucleotide sequence ID" value="NZ_JACGFM010000003.1"/>
</dbReference>
<dbReference type="InterPro" id="IPR047957">
    <property type="entry name" value="ABC_AprD-like_6TM"/>
</dbReference>
<evidence type="ECO:0000256" key="5">
    <source>
        <dbReference type="ARBA" id="ARBA00022741"/>
    </source>
</evidence>
<dbReference type="SMART" id="SM00382">
    <property type="entry name" value="AAA"/>
    <property type="match status" value="1"/>
</dbReference>
<evidence type="ECO:0000256" key="2">
    <source>
        <dbReference type="ARBA" id="ARBA00022448"/>
    </source>
</evidence>
<keyword evidence="4 10" id="KW-0812">Transmembrane</keyword>
<keyword evidence="3" id="KW-1003">Cell membrane</keyword>
<dbReference type="Pfam" id="PF00664">
    <property type="entry name" value="ABC_membrane"/>
    <property type="match status" value="1"/>
</dbReference>
<dbReference type="GO" id="GO:0030253">
    <property type="term" value="P:protein secretion by the type I secretion system"/>
    <property type="evidence" value="ECO:0007669"/>
    <property type="project" value="InterPro"/>
</dbReference>
<reference evidence="13 14" key="1">
    <citation type="submission" date="2014-08" db="EMBL/GenBank/DDBJ databases">
        <title>Genome sequences of NCPPB Pectobacterium isolates.</title>
        <authorList>
            <person name="Glover R.H."/>
            <person name="Sapp M."/>
            <person name="Elphinstone J."/>
        </authorList>
    </citation>
    <scope>NUCLEOTIDE SEQUENCE [LARGE SCALE GENOMIC DNA]</scope>
    <source>
        <strain evidence="13 14">LMG 21372</strain>
    </source>
</reference>
<evidence type="ECO:0000256" key="4">
    <source>
        <dbReference type="ARBA" id="ARBA00022692"/>
    </source>
</evidence>
<feature type="domain" description="ABC transporter" evidence="11">
    <location>
        <begin position="333"/>
        <end position="568"/>
    </location>
</feature>
<evidence type="ECO:0000313" key="14">
    <source>
        <dbReference type="Proteomes" id="UP000029435"/>
    </source>
</evidence>
<keyword evidence="8 10" id="KW-0472">Membrane</keyword>
<name>A0A0M2F5W4_9GAMM</name>
<evidence type="ECO:0000256" key="10">
    <source>
        <dbReference type="SAM" id="Phobius"/>
    </source>
</evidence>